<dbReference type="EMBL" id="CAKKMG010000014">
    <property type="protein sequence ID" value="CAH0186433.1"/>
    <property type="molecule type" value="Genomic_DNA"/>
</dbReference>
<evidence type="ECO:0000313" key="3">
    <source>
        <dbReference type="Proteomes" id="UP000789326"/>
    </source>
</evidence>
<sequence length="47" mass="5325">MRTHRALFLYKQNKSLFLYRKKTSAAAIIILAILGVILILISITIPP</sequence>
<keyword evidence="1" id="KW-0472">Membrane</keyword>
<feature type="transmembrane region" description="Helical" evidence="1">
    <location>
        <begin position="24"/>
        <end position="45"/>
    </location>
</feature>
<evidence type="ECO:0000313" key="2">
    <source>
        <dbReference type="EMBL" id="CAH0186433.1"/>
    </source>
</evidence>
<evidence type="ECO:0000256" key="1">
    <source>
        <dbReference type="SAM" id="Phobius"/>
    </source>
</evidence>
<organism evidence="2 3">
    <name type="scientific">Peribacillus simplex</name>
    <dbReference type="NCBI Taxonomy" id="1478"/>
    <lineage>
        <taxon>Bacteria</taxon>
        <taxon>Bacillati</taxon>
        <taxon>Bacillota</taxon>
        <taxon>Bacilli</taxon>
        <taxon>Bacillales</taxon>
        <taxon>Bacillaceae</taxon>
        <taxon>Peribacillus</taxon>
    </lineage>
</organism>
<dbReference type="AlphaFoldDB" id="A0A9W4KSZ7"/>
<keyword evidence="1" id="KW-1133">Transmembrane helix</keyword>
<protein>
    <submittedName>
        <fullName evidence="2">Uncharacterized protein</fullName>
    </submittedName>
</protein>
<proteinExistence type="predicted"/>
<reference evidence="2" key="1">
    <citation type="submission" date="2021-11" db="EMBL/GenBank/DDBJ databases">
        <authorList>
            <person name="Bulgarelli D."/>
        </authorList>
    </citation>
    <scope>NUCLEOTIDE SEQUENCE</scope>
    <source>
        <strain evidence="2">Bi133</strain>
    </source>
</reference>
<accession>A0A9W4KSZ7</accession>
<comment type="caution">
    <text evidence="2">The sequence shown here is derived from an EMBL/GenBank/DDBJ whole genome shotgun (WGS) entry which is preliminary data.</text>
</comment>
<dbReference type="Proteomes" id="UP000789326">
    <property type="component" value="Unassembled WGS sequence"/>
</dbReference>
<name>A0A9W4KSZ7_9BACI</name>
<keyword evidence="1" id="KW-0812">Transmembrane</keyword>
<gene>
    <name evidence="2" type="ORF">SRABI133_01556</name>
</gene>